<feature type="transmembrane region" description="Helical" evidence="1">
    <location>
        <begin position="218"/>
        <end position="236"/>
    </location>
</feature>
<keyword evidence="3" id="KW-1185">Reference proteome</keyword>
<feature type="transmembrane region" description="Helical" evidence="1">
    <location>
        <begin position="76"/>
        <end position="98"/>
    </location>
</feature>
<dbReference type="Proteomes" id="UP000612456">
    <property type="component" value="Unassembled WGS sequence"/>
</dbReference>
<comment type="caution">
    <text evidence="2">The sequence shown here is derived from an EMBL/GenBank/DDBJ whole genome shotgun (WGS) entry which is preliminary data.</text>
</comment>
<gene>
    <name evidence="2" type="ORF">GCM10010911_31000</name>
</gene>
<feature type="transmembrane region" description="Helical" evidence="1">
    <location>
        <begin position="119"/>
        <end position="142"/>
    </location>
</feature>
<keyword evidence="1" id="KW-0472">Membrane</keyword>
<evidence type="ECO:0008006" key="4">
    <source>
        <dbReference type="Google" id="ProtNLM"/>
    </source>
</evidence>
<evidence type="ECO:0000313" key="3">
    <source>
        <dbReference type="Proteomes" id="UP000612456"/>
    </source>
</evidence>
<sequence>MIHYLKLVHMELSRFSKIYISLFSFVLLAQFAIVWMKAREITNEAAAFNGLNLNAGPGVLYPMGKVNFADVMSQSMFYMIPAFLCASVLLLYIFGIWYRDWLFMNSFIYRLLMLPGPRYSIYFAKLSAIIVLVLGMVAYQLALLPLEITFFHALVPEELRDTVSTMDYIRSDYILQLLLPSTFMAFVIYYGTGLLAVSILFTSILIERSYRWKGLAGGIGFAGLCVLIVISPFLIWDSIESHLYPMEIFMMELALGLIVGVMSIWTGMFLIKKKVSV</sequence>
<feature type="transmembrane region" description="Helical" evidence="1">
    <location>
        <begin position="248"/>
        <end position="271"/>
    </location>
</feature>
<feature type="transmembrane region" description="Helical" evidence="1">
    <location>
        <begin position="183"/>
        <end position="206"/>
    </location>
</feature>
<reference evidence="2" key="1">
    <citation type="journal article" date="2014" name="Int. J. Syst. Evol. Microbiol.">
        <title>Complete genome sequence of Corynebacterium casei LMG S-19264T (=DSM 44701T), isolated from a smear-ripened cheese.</title>
        <authorList>
            <consortium name="US DOE Joint Genome Institute (JGI-PGF)"/>
            <person name="Walter F."/>
            <person name="Albersmeier A."/>
            <person name="Kalinowski J."/>
            <person name="Ruckert C."/>
        </authorList>
    </citation>
    <scope>NUCLEOTIDE SEQUENCE</scope>
    <source>
        <strain evidence="2">CGMCC 1.15178</strain>
    </source>
</reference>
<organism evidence="2 3">
    <name type="scientific">Paenibacillus nasutitermitis</name>
    <dbReference type="NCBI Taxonomy" id="1652958"/>
    <lineage>
        <taxon>Bacteria</taxon>
        <taxon>Bacillati</taxon>
        <taxon>Bacillota</taxon>
        <taxon>Bacilli</taxon>
        <taxon>Bacillales</taxon>
        <taxon>Paenibacillaceae</taxon>
        <taxon>Paenibacillus</taxon>
    </lineage>
</organism>
<evidence type="ECO:0000313" key="2">
    <source>
        <dbReference type="EMBL" id="GGD70921.1"/>
    </source>
</evidence>
<reference evidence="2" key="2">
    <citation type="submission" date="2020-09" db="EMBL/GenBank/DDBJ databases">
        <authorList>
            <person name="Sun Q."/>
            <person name="Zhou Y."/>
        </authorList>
    </citation>
    <scope>NUCLEOTIDE SEQUENCE</scope>
    <source>
        <strain evidence="2">CGMCC 1.15178</strain>
    </source>
</reference>
<keyword evidence="1" id="KW-1133">Transmembrane helix</keyword>
<accession>A0A917DVI9</accession>
<feature type="transmembrane region" description="Helical" evidence="1">
    <location>
        <begin position="18"/>
        <end position="36"/>
    </location>
</feature>
<dbReference type="RefSeq" id="WP_188992834.1">
    <property type="nucleotide sequence ID" value="NZ_BMHP01000002.1"/>
</dbReference>
<keyword evidence="1" id="KW-0812">Transmembrane</keyword>
<protein>
    <recommendedName>
        <fullName evidence="4">ABC-2 family transporter protein</fullName>
    </recommendedName>
</protein>
<dbReference type="EMBL" id="BMHP01000002">
    <property type="protein sequence ID" value="GGD70921.1"/>
    <property type="molecule type" value="Genomic_DNA"/>
</dbReference>
<name>A0A917DVI9_9BACL</name>
<evidence type="ECO:0000256" key="1">
    <source>
        <dbReference type="SAM" id="Phobius"/>
    </source>
</evidence>
<proteinExistence type="predicted"/>
<dbReference type="AlphaFoldDB" id="A0A917DVI9"/>